<dbReference type="EMBL" id="DSGB01000006">
    <property type="protein sequence ID" value="HER97086.1"/>
    <property type="molecule type" value="Genomic_DNA"/>
</dbReference>
<gene>
    <name evidence="1" type="ORF">ENO59_11375</name>
</gene>
<evidence type="ECO:0000313" key="1">
    <source>
        <dbReference type="EMBL" id="HER97086.1"/>
    </source>
</evidence>
<proteinExistence type="predicted"/>
<name>A0A7V2F765_RHOMR</name>
<reference evidence="1" key="1">
    <citation type="journal article" date="2020" name="mSystems">
        <title>Genome- and Community-Level Interaction Insights into Carbon Utilization and Element Cycling Functions of Hydrothermarchaeota in Hydrothermal Sediment.</title>
        <authorList>
            <person name="Zhou Z."/>
            <person name="Liu Y."/>
            <person name="Xu W."/>
            <person name="Pan J."/>
            <person name="Luo Z.H."/>
            <person name="Li M."/>
        </authorList>
    </citation>
    <scope>NUCLEOTIDE SEQUENCE [LARGE SCALE GENOMIC DNA]</scope>
    <source>
        <strain evidence="1">SpSt-143</strain>
    </source>
</reference>
<comment type="caution">
    <text evidence="1">The sequence shown here is derived from an EMBL/GenBank/DDBJ whole genome shotgun (WGS) entry which is preliminary data.</text>
</comment>
<dbReference type="AlphaFoldDB" id="A0A7V2F765"/>
<sequence length="357" mass="42128">MPHLISRKKPAYPISDILRAYLERYGRIYDGGIRYDDLLRYDNAITLYDERGNDTLWATVFYPQLEQREIHDRLRLTYALLKAEGDLSIADHLYIDRIDLCLYGNTSPFRVRIVNALNDNFDYFYVKRVDANRIYGLELEHILSPNRINYFVWGDTIIEEHIIGIPGDHFLKDYMPDNRFDRVRLAKEFVKFNERCFVRLLGDMHAGNFVIDATPDLEKWHYRMRPIDFDQQSHHWRKEVYLPECYPQNQPFVALVAEYLPDETVLQYQKEERALIANRMRVSHGRFQALMEVMQEDLIAPETHVRQLGAQLAAHYGDMRFERCLTMGELVACSTQVVYERSRPAAIAFYLRAATGL</sequence>
<protein>
    <submittedName>
        <fullName evidence="1">Uncharacterized protein</fullName>
    </submittedName>
</protein>
<accession>A0A7V2F765</accession>
<organism evidence="1">
    <name type="scientific">Rhodothermus marinus</name>
    <name type="common">Rhodothermus obamensis</name>
    <dbReference type="NCBI Taxonomy" id="29549"/>
    <lineage>
        <taxon>Bacteria</taxon>
        <taxon>Pseudomonadati</taxon>
        <taxon>Rhodothermota</taxon>
        <taxon>Rhodothermia</taxon>
        <taxon>Rhodothermales</taxon>
        <taxon>Rhodothermaceae</taxon>
        <taxon>Rhodothermus</taxon>
    </lineage>
</organism>